<evidence type="ECO:0000313" key="2">
    <source>
        <dbReference type="Proteomes" id="UP001062223"/>
    </source>
</evidence>
<dbReference type="AlphaFoldDB" id="A0A9Q9T473"/>
<dbReference type="KEGG" id="cpoi:OE229_03690"/>
<gene>
    <name evidence="1" type="ORF">OE229_03690</name>
</gene>
<evidence type="ECO:0000313" key="1">
    <source>
        <dbReference type="EMBL" id="UYC81577.1"/>
    </source>
</evidence>
<proteinExistence type="predicted"/>
<dbReference type="Proteomes" id="UP001062223">
    <property type="component" value="Chromosome"/>
</dbReference>
<protein>
    <submittedName>
        <fullName evidence="1">Uncharacterized protein</fullName>
    </submittedName>
</protein>
<sequence length="155" mass="17633">MFINTTNSEREAQLTADFRPIKDQIRRMLGLLDGQSDGRFAYAIWWLPDDAGWPDAPDYEAGEYDLNYLQAGGTAERMGVDLQIADGRQMRHFIVGRDHDIDELLTDSVTVAGTEHARHPAEVFDADEATELFFHYYEHRGTVPDGYVLRPLDLS</sequence>
<dbReference type="EMBL" id="CP106879">
    <property type="protein sequence ID" value="UYC81577.1"/>
    <property type="molecule type" value="Genomic_DNA"/>
</dbReference>
<dbReference type="RefSeq" id="WP_259578454.1">
    <property type="nucleotide sequence ID" value="NZ_CP106879.1"/>
</dbReference>
<reference evidence="1" key="1">
    <citation type="submission" date="2022-09" db="EMBL/GenBank/DDBJ databases">
        <title>Taxonomy of Curtobacterium flaccumfaciens.</title>
        <authorList>
            <person name="Osdaghi E."/>
            <person name="Taghavi S.M."/>
            <person name="Hamidizade M."/>
            <person name="Abachi H."/>
            <person name="Fazliarab A."/>
            <person name="Baeyen S."/>
            <person name="Portier P."/>
            <person name="Van Vaerenbergh J."/>
            <person name="Jacques M.-A."/>
        </authorList>
    </citation>
    <scope>NUCLEOTIDE SEQUENCE</scope>
    <source>
        <strain evidence="1">AGQB46</strain>
    </source>
</reference>
<organism evidence="1 2">
    <name type="scientific">Curtobacterium poinsettiae</name>
    <dbReference type="NCBI Taxonomy" id="159612"/>
    <lineage>
        <taxon>Bacteria</taxon>
        <taxon>Bacillati</taxon>
        <taxon>Actinomycetota</taxon>
        <taxon>Actinomycetes</taxon>
        <taxon>Micrococcales</taxon>
        <taxon>Microbacteriaceae</taxon>
        <taxon>Curtobacterium</taxon>
    </lineage>
</organism>
<accession>A0A9Q9T473</accession>
<name>A0A9Q9T473_9MICO</name>